<name>A0A8A1LSD1_AJEC8</name>
<protein>
    <submittedName>
        <fullName evidence="1">Uncharacterized protein</fullName>
    </submittedName>
</protein>
<evidence type="ECO:0000313" key="2">
    <source>
        <dbReference type="Proteomes" id="UP000663419"/>
    </source>
</evidence>
<dbReference type="Proteomes" id="UP000663419">
    <property type="component" value="Chromosome 5"/>
</dbReference>
<gene>
    <name evidence="1" type="ORF">I7I53_05334</name>
</gene>
<organism evidence="1 2">
    <name type="scientific">Ajellomyces capsulatus (strain H88)</name>
    <name type="common">Darling's disease fungus</name>
    <name type="synonym">Histoplasma capsulatum</name>
    <dbReference type="NCBI Taxonomy" id="544711"/>
    <lineage>
        <taxon>Eukaryota</taxon>
        <taxon>Fungi</taxon>
        <taxon>Dikarya</taxon>
        <taxon>Ascomycota</taxon>
        <taxon>Pezizomycotina</taxon>
        <taxon>Eurotiomycetes</taxon>
        <taxon>Eurotiomycetidae</taxon>
        <taxon>Onygenales</taxon>
        <taxon>Ajellomycetaceae</taxon>
        <taxon>Histoplasma</taxon>
    </lineage>
</organism>
<proteinExistence type="predicted"/>
<sequence>MGLPTALRLKGSGSLPPWFWRATTHRGIVCSHNPKAEDPHYHHHRLKVREVLISGEIVTLIWDW</sequence>
<dbReference type="AlphaFoldDB" id="A0A8A1LSD1"/>
<evidence type="ECO:0000313" key="1">
    <source>
        <dbReference type="EMBL" id="QSS56966.1"/>
    </source>
</evidence>
<accession>A0A8A1LSD1</accession>
<dbReference type="EMBL" id="CP069106">
    <property type="protein sequence ID" value="QSS56966.1"/>
    <property type="molecule type" value="Genomic_DNA"/>
</dbReference>
<reference evidence="1" key="1">
    <citation type="submission" date="2021-01" db="EMBL/GenBank/DDBJ databases">
        <title>Chromosome-level genome assembly of a human fungal pathogen reveals clustering of transcriptionally co-regulated genes.</title>
        <authorList>
            <person name="Voorhies M."/>
            <person name="Cohen S."/>
            <person name="Shea T.P."/>
            <person name="Petrus S."/>
            <person name="Munoz J.F."/>
            <person name="Poplawski S."/>
            <person name="Goldman W.E."/>
            <person name="Michael T."/>
            <person name="Cuomo C.A."/>
            <person name="Sil A."/>
            <person name="Beyhan S."/>
        </authorList>
    </citation>
    <scope>NUCLEOTIDE SEQUENCE</scope>
    <source>
        <strain evidence="1">H88</strain>
    </source>
</reference>
<dbReference type="VEuPathDB" id="FungiDB:I7I53_05334"/>